<keyword evidence="4" id="KW-1185">Reference proteome</keyword>
<sequence length="367" mass="40253">MLAGEGWSRVSQASRSNGDKPDEDGGPVAGEEAEDAKKCTIRRVAEYLPPRSVLRTGNKKANEGYLASMWSANTGGFLVLADKMIKSDESKGVVQGARDNLINECTNMGLISALMLTMILPMAYDNVNDWLEEDFPGSGFIFLDSYIGQQIGETYVNAASPTLNDIVLIFYVIGFAGYLFSTIMTVVMLLCVGEVQTEMGCHVYLKNIGFMSRMPFLCFLMGCLFAVASGLRFIVTPKTPGGLVVLGLVVLFLIAGMFFGSPVLIQAAIKAHNVIHEYEDLRLSLSEAEEDVECWFSHNPDGGPLTDCLQELGCFVQHQNRACDVILPLDSISEHRVAYFFHKKQAETLGITLSPIDLYRLSTEPAK</sequence>
<feature type="transmembrane region" description="Helical" evidence="2">
    <location>
        <begin position="214"/>
        <end position="235"/>
    </location>
</feature>
<organism evidence="3 4">
    <name type="scientific">Symbiodinium microadriaticum</name>
    <name type="common">Dinoflagellate</name>
    <name type="synonym">Zooxanthella microadriatica</name>
    <dbReference type="NCBI Taxonomy" id="2951"/>
    <lineage>
        <taxon>Eukaryota</taxon>
        <taxon>Sar</taxon>
        <taxon>Alveolata</taxon>
        <taxon>Dinophyceae</taxon>
        <taxon>Suessiales</taxon>
        <taxon>Symbiodiniaceae</taxon>
        <taxon>Symbiodinium</taxon>
    </lineage>
</organism>
<evidence type="ECO:0000256" key="1">
    <source>
        <dbReference type="SAM" id="MobiDB-lite"/>
    </source>
</evidence>
<keyword evidence="2" id="KW-0812">Transmembrane</keyword>
<proteinExistence type="predicted"/>
<keyword evidence="2" id="KW-1133">Transmembrane helix</keyword>
<feature type="transmembrane region" description="Helical" evidence="2">
    <location>
        <begin position="241"/>
        <end position="265"/>
    </location>
</feature>
<evidence type="ECO:0000313" key="4">
    <source>
        <dbReference type="Proteomes" id="UP000186817"/>
    </source>
</evidence>
<evidence type="ECO:0000256" key="2">
    <source>
        <dbReference type="SAM" id="Phobius"/>
    </source>
</evidence>
<dbReference type="AlphaFoldDB" id="A0A1Q9CJH3"/>
<gene>
    <name evidence="3" type="ORF">AK812_SmicGene36201</name>
</gene>
<reference evidence="3 4" key="1">
    <citation type="submission" date="2016-02" db="EMBL/GenBank/DDBJ databases">
        <title>Genome analysis of coral dinoflagellate symbionts highlights evolutionary adaptations to a symbiotic lifestyle.</title>
        <authorList>
            <person name="Aranda M."/>
            <person name="Li Y."/>
            <person name="Liew Y.J."/>
            <person name="Baumgarten S."/>
            <person name="Simakov O."/>
            <person name="Wilson M."/>
            <person name="Piel J."/>
            <person name="Ashoor H."/>
            <person name="Bougouffa S."/>
            <person name="Bajic V.B."/>
            <person name="Ryu T."/>
            <person name="Ravasi T."/>
            <person name="Bayer T."/>
            <person name="Micklem G."/>
            <person name="Kim H."/>
            <person name="Bhak J."/>
            <person name="Lajeunesse T.C."/>
            <person name="Voolstra C.R."/>
        </authorList>
    </citation>
    <scope>NUCLEOTIDE SEQUENCE [LARGE SCALE GENOMIC DNA]</scope>
    <source>
        <strain evidence="3 4">CCMP2467</strain>
    </source>
</reference>
<dbReference type="EMBL" id="LSRX01001144">
    <property type="protein sequence ID" value="OLP83081.1"/>
    <property type="molecule type" value="Genomic_DNA"/>
</dbReference>
<feature type="region of interest" description="Disordered" evidence="1">
    <location>
        <begin position="1"/>
        <end position="35"/>
    </location>
</feature>
<dbReference type="OrthoDB" id="417841at2759"/>
<comment type="caution">
    <text evidence="3">The sequence shown here is derived from an EMBL/GenBank/DDBJ whole genome shotgun (WGS) entry which is preliminary data.</text>
</comment>
<feature type="transmembrane region" description="Helical" evidence="2">
    <location>
        <begin position="168"/>
        <end position="193"/>
    </location>
</feature>
<dbReference type="Proteomes" id="UP000186817">
    <property type="component" value="Unassembled WGS sequence"/>
</dbReference>
<keyword evidence="2" id="KW-0472">Membrane</keyword>
<evidence type="ECO:0000313" key="3">
    <source>
        <dbReference type="EMBL" id="OLP83081.1"/>
    </source>
</evidence>
<protein>
    <submittedName>
        <fullName evidence="3">Uncharacterized protein</fullName>
    </submittedName>
</protein>
<accession>A0A1Q9CJH3</accession>
<name>A0A1Q9CJH3_SYMMI</name>